<evidence type="ECO:0000313" key="4">
    <source>
        <dbReference type="EMBL" id="CAK9044165.1"/>
    </source>
</evidence>
<name>A0ABP0M1K6_9DINO</name>
<sequence length="525" mass="55571">MSLETREIQATGTQSVRPSVHPGGEDRGRAESIPCMGDEEPRSFKDEALDQTRLALPICAGLLSTQVVNLVSTVLVGRLGARDLAAASLAVSLANVSGYSVIVGVASTLQTTAGQAFGARNFEEVSLSLQRCMLLCAVFLCIVAALWFNSHSLLLLGGQEEAIAAMAAQYLHILLPGLCCFVVTQCLQQLDPHGVEQPSLGALLCETPFANGFLASKDIVVVLPPPSLFYNMNWLAGQRVTGVQGSSGFVLAVVHLPLCWLLVQQMGYLGAAVATSMGNCLRLIWVIYKQPGWPSFLRLALPNFLMISEWWAAEIIVLLAGTLPNAEANLTAMAIFSNTCSLCFYFPCGLGMATNTRVSNELGAGRAHGARAAMRVSMLLGLGLVMLTSLAVLLGRHGWLRLFTADRAVDATAEPVLQVASAYVVFDGLTIVVNGALKGCGRQMIQAPIVVASYYLLGLPIAWLLAWPEHLATLGLALGALVGTAANLLGFLWWLGGKRKTILPTNSTGKASVVICGPVPAPASC</sequence>
<accession>A0ABP0M1K6</accession>
<feature type="transmembrane region" description="Helical" evidence="3">
    <location>
        <begin position="128"/>
        <end position="148"/>
    </location>
</feature>
<keyword evidence="3" id="KW-1133">Transmembrane helix</keyword>
<evidence type="ECO:0008006" key="6">
    <source>
        <dbReference type="Google" id="ProtNLM"/>
    </source>
</evidence>
<feature type="transmembrane region" description="Helical" evidence="3">
    <location>
        <begin position="472"/>
        <end position="495"/>
    </location>
</feature>
<comment type="similarity">
    <text evidence="1">Belongs to the multi antimicrobial extrusion (MATE) (TC 2.A.66.1) family.</text>
</comment>
<evidence type="ECO:0000256" key="3">
    <source>
        <dbReference type="SAM" id="Phobius"/>
    </source>
</evidence>
<organism evidence="4 5">
    <name type="scientific">Durusdinium trenchii</name>
    <dbReference type="NCBI Taxonomy" id="1381693"/>
    <lineage>
        <taxon>Eukaryota</taxon>
        <taxon>Sar</taxon>
        <taxon>Alveolata</taxon>
        <taxon>Dinophyceae</taxon>
        <taxon>Suessiales</taxon>
        <taxon>Symbiodiniaceae</taxon>
        <taxon>Durusdinium</taxon>
    </lineage>
</organism>
<keyword evidence="3" id="KW-0812">Transmembrane</keyword>
<dbReference type="Proteomes" id="UP001642484">
    <property type="component" value="Unassembled WGS sequence"/>
</dbReference>
<feature type="transmembrane region" description="Helical" evidence="3">
    <location>
        <begin position="376"/>
        <end position="395"/>
    </location>
</feature>
<gene>
    <name evidence="4" type="ORF">CCMP2556_LOCUS23281</name>
</gene>
<dbReference type="InterPro" id="IPR002528">
    <property type="entry name" value="MATE_fam"/>
</dbReference>
<dbReference type="PANTHER" id="PTHR11206">
    <property type="entry name" value="MULTIDRUG RESISTANCE PROTEIN"/>
    <property type="match status" value="1"/>
</dbReference>
<keyword evidence="3" id="KW-0472">Membrane</keyword>
<dbReference type="Pfam" id="PF01554">
    <property type="entry name" value="MatE"/>
    <property type="match status" value="2"/>
</dbReference>
<feature type="transmembrane region" description="Helical" evidence="3">
    <location>
        <begin position="269"/>
        <end position="288"/>
    </location>
</feature>
<protein>
    <recommendedName>
        <fullName evidence="6">Protein DETOXIFICATION</fullName>
    </recommendedName>
</protein>
<reference evidence="4 5" key="1">
    <citation type="submission" date="2024-02" db="EMBL/GenBank/DDBJ databases">
        <authorList>
            <person name="Chen Y."/>
            <person name="Shah S."/>
            <person name="Dougan E. K."/>
            <person name="Thang M."/>
            <person name="Chan C."/>
        </authorList>
    </citation>
    <scope>NUCLEOTIDE SEQUENCE [LARGE SCALE GENOMIC DNA]</scope>
</reference>
<feature type="transmembrane region" description="Helical" evidence="3">
    <location>
        <begin position="449"/>
        <end position="466"/>
    </location>
</feature>
<dbReference type="EMBL" id="CAXAMN010014736">
    <property type="protein sequence ID" value="CAK9044165.1"/>
    <property type="molecule type" value="Genomic_DNA"/>
</dbReference>
<feature type="transmembrane region" description="Helical" evidence="3">
    <location>
        <begin position="415"/>
        <end position="437"/>
    </location>
</feature>
<feature type="transmembrane region" description="Helical" evidence="3">
    <location>
        <begin position="242"/>
        <end position="263"/>
    </location>
</feature>
<feature type="transmembrane region" description="Helical" evidence="3">
    <location>
        <begin position="84"/>
        <end position="108"/>
    </location>
</feature>
<proteinExistence type="inferred from homology"/>
<evidence type="ECO:0000256" key="1">
    <source>
        <dbReference type="ARBA" id="ARBA00010199"/>
    </source>
</evidence>
<feature type="compositionally biased region" description="Polar residues" evidence="2">
    <location>
        <begin position="8"/>
        <end position="17"/>
    </location>
</feature>
<feature type="region of interest" description="Disordered" evidence="2">
    <location>
        <begin position="1"/>
        <end position="41"/>
    </location>
</feature>
<feature type="transmembrane region" description="Helical" evidence="3">
    <location>
        <begin position="332"/>
        <end position="355"/>
    </location>
</feature>
<feature type="transmembrane region" description="Helical" evidence="3">
    <location>
        <begin position="54"/>
        <end position="77"/>
    </location>
</feature>
<comment type="caution">
    <text evidence="4">The sequence shown here is derived from an EMBL/GenBank/DDBJ whole genome shotgun (WGS) entry which is preliminary data.</text>
</comment>
<keyword evidence="5" id="KW-1185">Reference proteome</keyword>
<evidence type="ECO:0000313" key="5">
    <source>
        <dbReference type="Proteomes" id="UP001642484"/>
    </source>
</evidence>
<feature type="transmembrane region" description="Helical" evidence="3">
    <location>
        <begin position="300"/>
        <end position="320"/>
    </location>
</feature>
<evidence type="ECO:0000256" key="2">
    <source>
        <dbReference type="SAM" id="MobiDB-lite"/>
    </source>
</evidence>